<dbReference type="PROSITE" id="PS51257">
    <property type="entry name" value="PROKAR_LIPOPROTEIN"/>
    <property type="match status" value="1"/>
</dbReference>
<proteinExistence type="predicted"/>
<evidence type="ECO:0000313" key="1">
    <source>
        <dbReference type="EMBL" id="ORZ39337.1"/>
    </source>
</evidence>
<accession>A0A1Y2HXI0</accession>
<evidence type="ECO:0000313" key="2">
    <source>
        <dbReference type="Proteomes" id="UP000193411"/>
    </source>
</evidence>
<comment type="caution">
    <text evidence="1">The sequence shown here is derived from an EMBL/GenBank/DDBJ whole genome shotgun (WGS) entry which is preliminary data.</text>
</comment>
<name>A0A1Y2HXI0_9FUNG</name>
<protein>
    <submittedName>
        <fullName evidence="1">Uncharacterized protein</fullName>
    </submittedName>
</protein>
<dbReference type="Proteomes" id="UP000193411">
    <property type="component" value="Unassembled WGS sequence"/>
</dbReference>
<gene>
    <name evidence="1" type="ORF">BCR44DRAFT_316221</name>
</gene>
<keyword evidence="2" id="KW-1185">Reference proteome</keyword>
<organism evidence="1 2">
    <name type="scientific">Catenaria anguillulae PL171</name>
    <dbReference type="NCBI Taxonomy" id="765915"/>
    <lineage>
        <taxon>Eukaryota</taxon>
        <taxon>Fungi</taxon>
        <taxon>Fungi incertae sedis</taxon>
        <taxon>Blastocladiomycota</taxon>
        <taxon>Blastocladiomycetes</taxon>
        <taxon>Blastocladiales</taxon>
        <taxon>Catenariaceae</taxon>
        <taxon>Catenaria</taxon>
    </lineage>
</organism>
<reference evidence="1 2" key="1">
    <citation type="submission" date="2016-07" db="EMBL/GenBank/DDBJ databases">
        <title>Pervasive Adenine N6-methylation of Active Genes in Fungi.</title>
        <authorList>
            <consortium name="DOE Joint Genome Institute"/>
            <person name="Mondo S.J."/>
            <person name="Dannebaum R.O."/>
            <person name="Kuo R.C."/>
            <person name="Labutti K."/>
            <person name="Haridas S."/>
            <person name="Kuo A."/>
            <person name="Salamov A."/>
            <person name="Ahrendt S.R."/>
            <person name="Lipzen A."/>
            <person name="Sullivan W."/>
            <person name="Andreopoulos W.B."/>
            <person name="Clum A."/>
            <person name="Lindquist E."/>
            <person name="Daum C."/>
            <person name="Ramamoorthy G.K."/>
            <person name="Gryganskyi A."/>
            <person name="Culley D."/>
            <person name="Magnuson J.K."/>
            <person name="James T.Y."/>
            <person name="O'Malley M.A."/>
            <person name="Stajich J.E."/>
            <person name="Spatafora J.W."/>
            <person name="Visel A."/>
            <person name="Grigoriev I.V."/>
        </authorList>
    </citation>
    <scope>NUCLEOTIDE SEQUENCE [LARGE SCALE GENOMIC DNA]</scope>
    <source>
        <strain evidence="1 2">PL171</strain>
    </source>
</reference>
<sequence>MEMFRWSFQIYMYTPTIAIAGSHDSLHCWSSASSCMAVYTGQSELPVVPSLMTSAAVYPHPQFSRTPS</sequence>
<dbReference type="EMBL" id="MCFL01000005">
    <property type="protein sequence ID" value="ORZ39337.1"/>
    <property type="molecule type" value="Genomic_DNA"/>
</dbReference>
<dbReference type="AlphaFoldDB" id="A0A1Y2HXI0"/>